<accession>A0A0W8F514</accession>
<feature type="domain" description="3-octaprenyl-4-hydroxybenzoate carboxy-lyase-like Rift-related" evidence="2">
    <location>
        <begin position="92"/>
        <end position="274"/>
    </location>
</feature>
<dbReference type="FunFam" id="3.40.1670.10:FF:000003">
    <property type="entry name" value="Phenolic acid decarboxylase"/>
    <property type="match status" value="1"/>
</dbReference>
<dbReference type="GO" id="GO:0005737">
    <property type="term" value="C:cytoplasm"/>
    <property type="evidence" value="ECO:0007669"/>
    <property type="project" value="TreeGrafter"/>
</dbReference>
<dbReference type="Pfam" id="PF01977">
    <property type="entry name" value="UbiD"/>
    <property type="match status" value="1"/>
</dbReference>
<comment type="similarity">
    <text evidence="1">Belongs to the UbiD family.</text>
</comment>
<dbReference type="AlphaFoldDB" id="A0A0W8F514"/>
<reference evidence="5" key="1">
    <citation type="journal article" date="2015" name="Proc. Natl. Acad. Sci. U.S.A.">
        <title>Networks of energetic and metabolic interactions define dynamics in microbial communities.</title>
        <authorList>
            <person name="Embree M."/>
            <person name="Liu J.K."/>
            <person name="Al-Bassam M.M."/>
            <person name="Zengler K."/>
        </authorList>
    </citation>
    <scope>NUCLEOTIDE SEQUENCE</scope>
</reference>
<proteinExistence type="inferred from homology"/>
<evidence type="ECO:0000256" key="1">
    <source>
        <dbReference type="ARBA" id="ARBA00010021"/>
    </source>
</evidence>
<evidence type="ECO:0000259" key="3">
    <source>
        <dbReference type="Pfam" id="PF20695"/>
    </source>
</evidence>
<feature type="domain" description="3-octaprenyl-4-hydroxybenzoate carboxy-lyase-like C-terminal" evidence="4">
    <location>
        <begin position="280"/>
        <end position="400"/>
    </location>
</feature>
<dbReference type="SUPFAM" id="SSF143968">
    <property type="entry name" value="UbiD C-terminal domain-like"/>
    <property type="match status" value="1"/>
</dbReference>
<dbReference type="GO" id="GO:0016831">
    <property type="term" value="F:carboxy-lyase activity"/>
    <property type="evidence" value="ECO:0007669"/>
    <property type="project" value="InterPro"/>
</dbReference>
<dbReference type="InterPro" id="IPR049381">
    <property type="entry name" value="UbiD-like_C"/>
</dbReference>
<name>A0A0W8F514_9ZZZZ</name>
<dbReference type="InterPro" id="IPR002830">
    <property type="entry name" value="UbiD"/>
</dbReference>
<comment type="caution">
    <text evidence="5">The sequence shown here is derived from an EMBL/GenBank/DDBJ whole genome shotgun (WGS) entry which is preliminary data.</text>
</comment>
<protein>
    <submittedName>
        <fullName evidence="5">Ubid family decarboxylase</fullName>
    </submittedName>
</protein>
<sequence>MSFRGFLDDLEGSGLMNHVRDPVSPVEEVTERSWGSGPILFDDVSGHKCCLNILGTRDLLARALGIPAEDMVRHLSQIGCQGPVREVDWSSFMENVSQPDLSRLPIMTYFPGDGGPYITSGVVVSRFEDKINACVHRLMVLGKDRLAARLVPGRHTHQLYEAALAKGKEVAVAVAIGVDPLVLMAASTRVPPEMEFCYAAALRGSHVELIALDNGVLVPHAQIVLEGYITTERAPEGPFVDITGTRDLVRQEPVIRLTRMMMCNEPIYHGLLPAGGEHKMLMGVPYEPLIYREVSKVAKVKDVMLTEGGCCYFHAVVQIEKETEEDARRAIDAAIKAHRSLKHVLVVDSDIDIHDPRDLEYALATRMRGDEDIVLYPNVRGSTLDPRSNEGMTTKVGVDATARLDRLWKFQRLTPAGHG</sequence>
<dbReference type="InterPro" id="IPR048304">
    <property type="entry name" value="UbiD_Rift_dom"/>
</dbReference>
<dbReference type="PANTHER" id="PTHR30108">
    <property type="entry name" value="3-OCTAPRENYL-4-HYDROXYBENZOATE CARBOXY-LYASE-RELATED"/>
    <property type="match status" value="1"/>
</dbReference>
<evidence type="ECO:0000259" key="2">
    <source>
        <dbReference type="Pfam" id="PF01977"/>
    </source>
</evidence>
<dbReference type="Gene3D" id="3.40.1670.10">
    <property type="entry name" value="UbiD C-terminal domain-like"/>
    <property type="match status" value="1"/>
</dbReference>
<organism evidence="5">
    <name type="scientific">hydrocarbon metagenome</name>
    <dbReference type="NCBI Taxonomy" id="938273"/>
    <lineage>
        <taxon>unclassified sequences</taxon>
        <taxon>metagenomes</taxon>
        <taxon>ecological metagenomes</taxon>
    </lineage>
</organism>
<dbReference type="EMBL" id="LNQE01001520">
    <property type="protein sequence ID" value="KUG15901.1"/>
    <property type="molecule type" value="Genomic_DNA"/>
</dbReference>
<dbReference type="InterPro" id="IPR049383">
    <property type="entry name" value="UbiD-like_N"/>
</dbReference>
<dbReference type="SUPFAM" id="SSF50475">
    <property type="entry name" value="FMN-binding split barrel"/>
    <property type="match status" value="1"/>
</dbReference>
<gene>
    <name evidence="5" type="ORF">ASZ90_014409</name>
</gene>
<dbReference type="PANTHER" id="PTHR30108:SF21">
    <property type="entry name" value="4-HYDROXYBENZOATE DECARBOXYLASE"/>
    <property type="match status" value="1"/>
</dbReference>
<feature type="domain" description="3-octaprenyl-4-hydroxybenzoate carboxy-lyase-like N-terminal" evidence="3">
    <location>
        <begin position="7"/>
        <end position="77"/>
    </location>
</feature>
<evidence type="ECO:0000313" key="5">
    <source>
        <dbReference type="EMBL" id="KUG15901.1"/>
    </source>
</evidence>
<evidence type="ECO:0000259" key="4">
    <source>
        <dbReference type="Pfam" id="PF20696"/>
    </source>
</evidence>
<dbReference type="Pfam" id="PF20695">
    <property type="entry name" value="UbiD_N"/>
    <property type="match status" value="1"/>
</dbReference>
<dbReference type="Pfam" id="PF20696">
    <property type="entry name" value="UbiD_C"/>
    <property type="match status" value="1"/>
</dbReference>
<dbReference type="NCBIfam" id="TIGR00148">
    <property type="entry name" value="UbiD family decarboxylase"/>
    <property type="match status" value="1"/>
</dbReference>